<dbReference type="InterPro" id="IPR048634">
    <property type="entry name" value="SecD_SecF_C"/>
</dbReference>
<evidence type="ECO:0000256" key="4">
    <source>
        <dbReference type="ARBA" id="ARBA00022692"/>
    </source>
</evidence>
<feature type="transmembrane region" description="Helical" evidence="9">
    <location>
        <begin position="190"/>
        <end position="209"/>
    </location>
</feature>
<evidence type="ECO:0000256" key="1">
    <source>
        <dbReference type="ARBA" id="ARBA00004651"/>
    </source>
</evidence>
<dbReference type="NCBIfam" id="TIGR00966">
    <property type="entry name" value="transloc_SecF"/>
    <property type="match status" value="1"/>
</dbReference>
<dbReference type="InterPro" id="IPR022813">
    <property type="entry name" value="SecD/SecF_arch_bac"/>
</dbReference>
<dbReference type="PRINTS" id="PR01755">
    <property type="entry name" value="SECFTRNLCASE"/>
</dbReference>
<reference evidence="11 12" key="1">
    <citation type="submission" date="2016-02" db="EMBL/GenBank/DDBJ databases">
        <authorList>
            <consortium name="Pathogen Informatics"/>
        </authorList>
    </citation>
    <scope>NUCLEOTIDE SEQUENCE [LARGE SCALE GENOMIC DNA]</scope>
    <source>
        <strain evidence="11 12">RC20</strain>
    </source>
</reference>
<protein>
    <recommendedName>
        <fullName evidence="9">Protein-export membrane protein SecF</fullName>
    </recommendedName>
</protein>
<evidence type="ECO:0000256" key="9">
    <source>
        <dbReference type="HAMAP-Rule" id="MF_01464"/>
    </source>
</evidence>
<dbReference type="InterPro" id="IPR055344">
    <property type="entry name" value="SecD_SecF_C_bact"/>
</dbReference>
<dbReference type="Proteomes" id="UP000069632">
    <property type="component" value="Unassembled WGS sequence"/>
</dbReference>
<keyword evidence="8 9" id="KW-0472">Membrane</keyword>
<feature type="transmembrane region" description="Helical" evidence="9">
    <location>
        <begin position="262"/>
        <end position="290"/>
    </location>
</feature>
<sequence length="323" mass="35742">MQIFDKNKIYDFMGYRHVVLAISVFLMVGSMFLFFTKGFNYGIDFSGGTLIQIKYEGAAPLDDIRKKLESVEALKGASVTEFGSSDEVTIRYSGSSDSLGVNPGASVSKILEGTGKFEIRRVDVVGPKVGDDLRKSGIMALSVSLLLILIYIAFRFEWRFALAAIASEIHDVIITVGAIIFFNIDVNLDTLAAVLTIVGYSLNDTIIVFDRIREGVQESKESDMKHVINEAVSRTLSRTILTSFTTLISVVILFFYGGDMIYGFSLIMLVGVLVGTASSVFIAAQALVWLKFNVVNYRASLAEKKRKAKEKEKMRSMYEKGMV</sequence>
<dbReference type="InterPro" id="IPR022645">
    <property type="entry name" value="SecD/SecF_bac"/>
</dbReference>
<keyword evidence="5 9" id="KW-0653">Protein transport</keyword>
<evidence type="ECO:0000256" key="5">
    <source>
        <dbReference type="ARBA" id="ARBA00022927"/>
    </source>
</evidence>
<dbReference type="PANTHER" id="PTHR30081:SF8">
    <property type="entry name" value="PROTEIN TRANSLOCASE SUBUNIT SECF"/>
    <property type="match status" value="1"/>
</dbReference>
<keyword evidence="4 9" id="KW-0812">Transmembrane</keyword>
<dbReference type="HAMAP" id="MF_01464_B">
    <property type="entry name" value="SecF_B"/>
    <property type="match status" value="1"/>
</dbReference>
<comment type="subunit">
    <text evidence="9">Forms a complex with SecD. Part of the essential Sec protein translocation apparatus which comprises SecA, SecYEG and auxiliary proteins SecDF. Other proteins may also be involved.</text>
</comment>
<gene>
    <name evidence="9 11" type="primary">secF</name>
    <name evidence="11" type="ORF">ERS672216_00710</name>
</gene>
<evidence type="ECO:0000313" key="12">
    <source>
        <dbReference type="Proteomes" id="UP000069632"/>
    </source>
</evidence>
<feature type="transmembrane region" description="Helical" evidence="9">
    <location>
        <begin position="235"/>
        <end position="256"/>
    </location>
</feature>
<dbReference type="NCBIfam" id="TIGR00916">
    <property type="entry name" value="2A0604s01"/>
    <property type="match status" value="1"/>
</dbReference>
<feature type="transmembrane region" description="Helical" evidence="9">
    <location>
        <begin position="12"/>
        <end position="35"/>
    </location>
</feature>
<dbReference type="EMBL" id="FIZP01000002">
    <property type="protein sequence ID" value="CZE47089.1"/>
    <property type="molecule type" value="Genomic_DNA"/>
</dbReference>
<dbReference type="PANTHER" id="PTHR30081">
    <property type="entry name" value="PROTEIN-EXPORT MEMBRANE PROTEIN SEC"/>
    <property type="match status" value="1"/>
</dbReference>
<keyword evidence="3 9" id="KW-1003">Cell membrane</keyword>
<dbReference type="AlphaFoldDB" id="A0A128EN86"/>
<evidence type="ECO:0000256" key="3">
    <source>
        <dbReference type="ARBA" id="ARBA00022475"/>
    </source>
</evidence>
<keyword evidence="6 9" id="KW-1133">Transmembrane helix</keyword>
<evidence type="ECO:0000256" key="2">
    <source>
        <dbReference type="ARBA" id="ARBA00022448"/>
    </source>
</evidence>
<dbReference type="InterPro" id="IPR022646">
    <property type="entry name" value="SecD/SecF_CS"/>
</dbReference>
<dbReference type="GO" id="GO:0065002">
    <property type="term" value="P:intracellular protein transmembrane transport"/>
    <property type="evidence" value="ECO:0007669"/>
    <property type="project" value="UniProtKB-UniRule"/>
</dbReference>
<dbReference type="OrthoDB" id="9774769at2"/>
<evidence type="ECO:0000256" key="8">
    <source>
        <dbReference type="ARBA" id="ARBA00023136"/>
    </source>
</evidence>
<dbReference type="GO" id="GO:0005886">
    <property type="term" value="C:plasma membrane"/>
    <property type="evidence" value="ECO:0007669"/>
    <property type="project" value="UniProtKB-SubCell"/>
</dbReference>
<name>A0A128EN86_9BACT</name>
<keyword evidence="2 9" id="KW-0813">Transport</keyword>
<comment type="subcellular location">
    <subcellularLocation>
        <location evidence="1 9">Cell membrane</location>
        <topology evidence="1 9">Multi-pass membrane protein</topology>
    </subcellularLocation>
</comment>
<feature type="transmembrane region" description="Helical" evidence="9">
    <location>
        <begin position="161"/>
        <end position="184"/>
    </location>
</feature>
<dbReference type="Pfam" id="PF07549">
    <property type="entry name" value="Sec_GG"/>
    <property type="match status" value="1"/>
</dbReference>
<comment type="similarity">
    <text evidence="9">Belongs to the SecD/SecF family. SecF subfamily.</text>
</comment>
<keyword evidence="12" id="KW-1185">Reference proteome</keyword>
<feature type="domain" description="Protein export membrane protein SecD/SecF C-terminal" evidence="10">
    <location>
        <begin position="109"/>
        <end position="291"/>
    </location>
</feature>
<dbReference type="Pfam" id="PF02355">
    <property type="entry name" value="SecD_SecF_C"/>
    <property type="match status" value="1"/>
</dbReference>
<evidence type="ECO:0000256" key="7">
    <source>
        <dbReference type="ARBA" id="ARBA00023010"/>
    </source>
</evidence>
<organism evidence="11 12">
    <name type="scientific">Campylobacter geochelonis</name>
    <dbReference type="NCBI Taxonomy" id="1780362"/>
    <lineage>
        <taxon>Bacteria</taxon>
        <taxon>Pseudomonadati</taxon>
        <taxon>Campylobacterota</taxon>
        <taxon>Epsilonproteobacteria</taxon>
        <taxon>Campylobacterales</taxon>
        <taxon>Campylobacteraceae</taxon>
        <taxon>Campylobacter</taxon>
    </lineage>
</organism>
<keyword evidence="7 9" id="KW-0811">Translocation</keyword>
<dbReference type="GO" id="GO:0006605">
    <property type="term" value="P:protein targeting"/>
    <property type="evidence" value="ECO:0007669"/>
    <property type="project" value="UniProtKB-UniRule"/>
</dbReference>
<feature type="transmembrane region" description="Helical" evidence="9">
    <location>
        <begin position="136"/>
        <end position="154"/>
    </location>
</feature>
<dbReference type="InterPro" id="IPR005665">
    <property type="entry name" value="SecF_bac"/>
</dbReference>
<accession>A0A128EN86</accession>
<dbReference type="GO" id="GO:0015450">
    <property type="term" value="F:protein-transporting ATPase activity"/>
    <property type="evidence" value="ECO:0007669"/>
    <property type="project" value="InterPro"/>
</dbReference>
<dbReference type="SUPFAM" id="SSF82866">
    <property type="entry name" value="Multidrug efflux transporter AcrB transmembrane domain"/>
    <property type="match status" value="1"/>
</dbReference>
<dbReference type="GO" id="GO:0043952">
    <property type="term" value="P:protein transport by the Sec complex"/>
    <property type="evidence" value="ECO:0007669"/>
    <property type="project" value="UniProtKB-UniRule"/>
</dbReference>
<proteinExistence type="inferred from homology"/>
<evidence type="ECO:0000313" key="11">
    <source>
        <dbReference type="EMBL" id="CZE47089.1"/>
    </source>
</evidence>
<dbReference type="RefSeq" id="WP_075493430.1">
    <property type="nucleotide sequence ID" value="NZ_CP053844.1"/>
</dbReference>
<evidence type="ECO:0000256" key="6">
    <source>
        <dbReference type="ARBA" id="ARBA00022989"/>
    </source>
</evidence>
<evidence type="ECO:0000259" key="10">
    <source>
        <dbReference type="Pfam" id="PF02355"/>
    </source>
</evidence>
<comment type="function">
    <text evidence="9">Part of the Sec protein translocase complex. Interacts with the SecYEG preprotein conducting channel. SecDF uses the proton motive force (PMF) to complete protein translocation after the ATP-dependent function of SecA.</text>
</comment>
<dbReference type="Gene3D" id="1.20.1640.10">
    <property type="entry name" value="Multidrug efflux transporter AcrB transmembrane domain"/>
    <property type="match status" value="1"/>
</dbReference>